<evidence type="ECO:0000313" key="4">
    <source>
        <dbReference type="Proteomes" id="UP001321473"/>
    </source>
</evidence>
<evidence type="ECO:0000259" key="1">
    <source>
        <dbReference type="Pfam" id="PF15865"/>
    </source>
</evidence>
<dbReference type="PANTHER" id="PTHR12047:SF2">
    <property type="entry name" value="FANCONI ANEMIA GROUP A PROTEIN"/>
    <property type="match status" value="1"/>
</dbReference>
<dbReference type="InterPro" id="IPR055386">
    <property type="entry name" value="FANCA_helical"/>
</dbReference>
<dbReference type="EMBL" id="JARKHS020010622">
    <property type="protein sequence ID" value="KAK8778554.1"/>
    <property type="molecule type" value="Genomic_DNA"/>
</dbReference>
<dbReference type="GO" id="GO:0036297">
    <property type="term" value="P:interstrand cross-link repair"/>
    <property type="evidence" value="ECO:0007669"/>
    <property type="project" value="InterPro"/>
</dbReference>
<dbReference type="Pfam" id="PF15865">
    <property type="entry name" value="Fanconi_A_N"/>
    <property type="match status" value="1"/>
</dbReference>
<organism evidence="3 4">
    <name type="scientific">Amblyomma americanum</name>
    <name type="common">Lone star tick</name>
    <dbReference type="NCBI Taxonomy" id="6943"/>
    <lineage>
        <taxon>Eukaryota</taxon>
        <taxon>Metazoa</taxon>
        <taxon>Ecdysozoa</taxon>
        <taxon>Arthropoda</taxon>
        <taxon>Chelicerata</taxon>
        <taxon>Arachnida</taxon>
        <taxon>Acari</taxon>
        <taxon>Parasitiformes</taxon>
        <taxon>Ixodida</taxon>
        <taxon>Ixodoidea</taxon>
        <taxon>Ixodidae</taxon>
        <taxon>Amblyomminae</taxon>
        <taxon>Amblyomma</taxon>
    </lineage>
</organism>
<protein>
    <recommendedName>
        <fullName evidence="5">Fanconi anemia complementation group a danio rerio fanconi anemia a</fullName>
    </recommendedName>
</protein>
<name>A0AAQ4EUP6_AMBAM</name>
<dbReference type="Pfam" id="PF24781">
    <property type="entry name" value="FANCA_helical"/>
    <property type="match status" value="1"/>
</dbReference>
<reference evidence="3 4" key="1">
    <citation type="journal article" date="2023" name="Arcadia Sci">
        <title>De novo assembly of a long-read Amblyomma americanum tick genome.</title>
        <authorList>
            <person name="Chou S."/>
            <person name="Poskanzer K.E."/>
            <person name="Rollins M."/>
            <person name="Thuy-Boun P.S."/>
        </authorList>
    </citation>
    <scope>NUCLEOTIDE SEQUENCE [LARGE SCALE GENOMIC DNA]</scope>
    <source>
        <strain evidence="3">F_SG_1</strain>
        <tissue evidence="3">Salivary glands</tissue>
    </source>
</reference>
<gene>
    <name evidence="3" type="ORF">V5799_020108</name>
</gene>
<dbReference type="InterPro" id="IPR031729">
    <property type="entry name" value="Fanconi_A_N"/>
</dbReference>
<dbReference type="GO" id="GO:0043240">
    <property type="term" value="C:Fanconi anaemia nuclear complex"/>
    <property type="evidence" value="ECO:0007669"/>
    <property type="project" value="InterPro"/>
</dbReference>
<evidence type="ECO:0000313" key="3">
    <source>
        <dbReference type="EMBL" id="KAK8778554.1"/>
    </source>
</evidence>
<comment type="caution">
    <text evidence="3">The sequence shown here is derived from an EMBL/GenBank/DDBJ whole genome shotgun (WGS) entry which is preliminary data.</text>
</comment>
<feature type="domain" description="Fanconi anaemia group A protein N-terminal" evidence="1">
    <location>
        <begin position="140"/>
        <end position="466"/>
    </location>
</feature>
<evidence type="ECO:0008006" key="5">
    <source>
        <dbReference type="Google" id="ProtNLM"/>
    </source>
</evidence>
<dbReference type="AlphaFoldDB" id="A0AAQ4EUP6"/>
<dbReference type="PANTHER" id="PTHR12047">
    <property type="entry name" value="FANCONI ANEMIA GROUP A PROTEIN"/>
    <property type="match status" value="1"/>
</dbReference>
<dbReference type="Proteomes" id="UP001321473">
    <property type="component" value="Unassembled WGS sequence"/>
</dbReference>
<keyword evidence="4" id="KW-1185">Reference proteome</keyword>
<dbReference type="InterPro" id="IPR003516">
    <property type="entry name" value="FANCA"/>
</dbReference>
<sequence length="1227" mass="137627">METNASFIDELETLITGSAGAREILCELSDPSIVLKGDPKDLDYVETDDLLVMQAALLSCTNRRDDVSLTKENFSDLGYAQIAIHCAESDDESSGQNCLLNDQGRKAALTLTAHVNATSTSKGIPVNFAKVLASCTVCPLELLCRLHAGGVMFIEDYIALNVQKPQVIADLSRSLFACCQNCEQNEPFAFTFSVFMCALVSSAYSASDHNIASPSVRKVCCTVLETVLQRLLKANEEGQTLTCGDLLGPLLKRPLVQHSAIRCYAQELLSCILAYNPVYKVAQAMSSHHMWTYKKCSPWLFGMFQKAMQVLTVSDVTSQLSKTLNSKEVNWYMLLTALSVYVTTYHDCKLLIGLIETLLKTAFKCLDMEYLVSAILLARHAAQEAPQIFPPYSSWFEKYFGFSDTTCANSSRTFAFLVKFLSDMVPFEQAKYLKVHLQKPAYASSECRMLYHDYVALAKTRLHDLEAVDERNTSCEDQEHSAQVHESVQKAIEDFAAKGKLSRSVIEASIFKKPYFTGQFLPVLLDPKNFSDEREVVLSMAQKLLQHGKISRERYDKFIHECEEQHGDEGDVEMESSVFMPEHLLAQLRSGCKDCETIILRLIEEVKKNEREYPNRTLELGHEIPNSKEIFEVLQFASEAYCHQPPQAWIKSVLLAMGSSLCTVHLLAAFLWNRLTTQMDKQAAEVFSYFLLYVPALWEDQLLKVSVHGTTYMSMHEAVFSFTYLTEAAKQVPSTSLPPCVPKVLVKKFQFVMQRAESKLDKIDSDTWKKCSKSPIEDWIQSGKLSVSEWVNFESQITDDVSSTSPVLRQDYLQFLADADSARCLCLTLLRVLVSGPGVPNYSHLQILLQSLLLNPPSGVFDKAVPFATEALTQMEAEIASSSVDEAEMAVNFFKMYCHLPAYCLLVNRRDDCPTSESVKIFIRVVNKYLVLCSQEETPGLALHLFKGLFQSNLSKSHASSILEQCPILVLYLIRHWKIVSPVLALEYIKCEELNSLLTGIKKLYTLAEEFIGGSEESGKRLSKITQTWFPAFVLACSLSAHQVVPPHYKTLKPALQTMAIQFLLLLCKRDHNNHNDGLKVYASSFLEENPNLCFSLEPASFNTALMQNLMSALDFFLLLVFCFSLVVENVERQEPKRSCCMNTALLLMTHIDTIDEDVLNVGMSSAHLQAEGVCMPISTSARLYSLLTAAPPQVLKSLPKTTLVKCPLVFRQRIDELLQPGHSSHP</sequence>
<accession>A0AAQ4EUP6</accession>
<evidence type="ECO:0000259" key="2">
    <source>
        <dbReference type="Pfam" id="PF24781"/>
    </source>
</evidence>
<feature type="domain" description="Fanconi anaemia group A protein helical" evidence="2">
    <location>
        <begin position="483"/>
        <end position="562"/>
    </location>
</feature>
<proteinExistence type="predicted"/>